<dbReference type="PANTHER" id="PTHR33057:SF114">
    <property type="entry name" value="TRANSCRIPTION REPRESSOR-RELATED"/>
    <property type="match status" value="1"/>
</dbReference>
<dbReference type="GO" id="GO:0005634">
    <property type="term" value="C:nucleus"/>
    <property type="evidence" value="ECO:0007669"/>
    <property type="project" value="UniProtKB-SubCell"/>
</dbReference>
<dbReference type="Pfam" id="PF04844">
    <property type="entry name" value="Ovate"/>
    <property type="match status" value="1"/>
</dbReference>
<dbReference type="InterPro" id="IPR038933">
    <property type="entry name" value="Ovate"/>
</dbReference>
<dbReference type="InterPro" id="IPR006458">
    <property type="entry name" value="Ovate_C"/>
</dbReference>
<evidence type="ECO:0000256" key="2">
    <source>
        <dbReference type="ARBA" id="ARBA00022491"/>
    </source>
</evidence>
<keyword evidence="5 6" id="KW-0539">Nucleus</keyword>
<accession>W9RY16</accession>
<dbReference type="STRING" id="981085.W9RY16"/>
<evidence type="ECO:0000256" key="1">
    <source>
        <dbReference type="ARBA" id="ARBA00004123"/>
    </source>
</evidence>
<keyword evidence="4 6" id="KW-0804">Transcription</keyword>
<dbReference type="GO" id="GO:0045892">
    <property type="term" value="P:negative regulation of DNA-templated transcription"/>
    <property type="evidence" value="ECO:0007669"/>
    <property type="project" value="UniProtKB-UniRule"/>
</dbReference>
<keyword evidence="3 6" id="KW-0805">Transcription regulation</keyword>
<comment type="subcellular location">
    <subcellularLocation>
        <location evidence="1 6">Nucleus</location>
    </subcellularLocation>
</comment>
<dbReference type="EMBL" id="KE344740">
    <property type="protein sequence ID" value="EXB77021.1"/>
    <property type="molecule type" value="Genomic_DNA"/>
</dbReference>
<dbReference type="Proteomes" id="UP000030645">
    <property type="component" value="Unassembled WGS sequence"/>
</dbReference>
<evidence type="ECO:0000256" key="3">
    <source>
        <dbReference type="ARBA" id="ARBA00023015"/>
    </source>
</evidence>
<sequence length="229" mass="25792">MKTSSHRQHKKTRQDQQLQQRCGRALCCSCRLSVSSSEEAESSSSSDRFPSVSSLAHAMVQERLDQMIREKQEARHNNNNDVVVGDQRRRHRSSHEVTTASTTKFVLMVAMEKCSDDPREDFRESMVEMIMANRIEEPKDLRTLLNYYVSMNSEEYHGDILEVFHQQAPMLFGALESTRMTRSPMMLGGVRSGIRGGRDYDALAALKGSKGCKLRRCVAALGVGFGGGR</sequence>
<protein>
    <recommendedName>
        <fullName evidence="6">Transcription repressor</fullName>
    </recommendedName>
    <alternativeName>
        <fullName evidence="6">Ovate family protein</fullName>
    </alternativeName>
</protein>
<evidence type="ECO:0000313" key="9">
    <source>
        <dbReference type="Proteomes" id="UP000030645"/>
    </source>
</evidence>
<gene>
    <name evidence="8" type="ORF">L484_014147</name>
</gene>
<evidence type="ECO:0000259" key="7">
    <source>
        <dbReference type="PROSITE" id="PS51754"/>
    </source>
</evidence>
<organism evidence="8 9">
    <name type="scientific">Morus notabilis</name>
    <dbReference type="NCBI Taxonomy" id="981085"/>
    <lineage>
        <taxon>Eukaryota</taxon>
        <taxon>Viridiplantae</taxon>
        <taxon>Streptophyta</taxon>
        <taxon>Embryophyta</taxon>
        <taxon>Tracheophyta</taxon>
        <taxon>Spermatophyta</taxon>
        <taxon>Magnoliopsida</taxon>
        <taxon>eudicotyledons</taxon>
        <taxon>Gunneridae</taxon>
        <taxon>Pentapetalae</taxon>
        <taxon>rosids</taxon>
        <taxon>fabids</taxon>
        <taxon>Rosales</taxon>
        <taxon>Moraceae</taxon>
        <taxon>Moreae</taxon>
        <taxon>Morus</taxon>
    </lineage>
</organism>
<evidence type="ECO:0000256" key="5">
    <source>
        <dbReference type="ARBA" id="ARBA00023242"/>
    </source>
</evidence>
<keyword evidence="2 6" id="KW-0678">Repressor</keyword>
<evidence type="ECO:0000256" key="4">
    <source>
        <dbReference type="ARBA" id="ARBA00023163"/>
    </source>
</evidence>
<evidence type="ECO:0000313" key="8">
    <source>
        <dbReference type="EMBL" id="EXB77021.1"/>
    </source>
</evidence>
<dbReference type="AlphaFoldDB" id="W9RY16"/>
<dbReference type="eggNOG" id="ENOG502S0XC">
    <property type="taxonomic scope" value="Eukaryota"/>
</dbReference>
<proteinExistence type="predicted"/>
<keyword evidence="9" id="KW-1185">Reference proteome</keyword>
<evidence type="ECO:0000256" key="6">
    <source>
        <dbReference type="RuleBase" id="RU367028"/>
    </source>
</evidence>
<feature type="domain" description="OVATE" evidence="7">
    <location>
        <begin position="111"/>
        <end position="170"/>
    </location>
</feature>
<reference evidence="9" key="1">
    <citation type="submission" date="2013-01" db="EMBL/GenBank/DDBJ databases">
        <title>Draft Genome Sequence of a Mulberry Tree, Morus notabilis C.K. Schneid.</title>
        <authorList>
            <person name="He N."/>
            <person name="Zhao S."/>
        </authorList>
    </citation>
    <scope>NUCLEOTIDE SEQUENCE</scope>
</reference>
<dbReference type="PANTHER" id="PTHR33057">
    <property type="entry name" value="TRANSCRIPTION REPRESSOR OFP7-RELATED"/>
    <property type="match status" value="1"/>
</dbReference>
<name>W9RY16_9ROSA</name>
<comment type="function">
    <text evidence="6">Transcriptional repressor that regulates multiple aspects of plant growth and development.</text>
</comment>
<dbReference type="NCBIfam" id="TIGR01568">
    <property type="entry name" value="A_thal_3678"/>
    <property type="match status" value="1"/>
</dbReference>
<dbReference type="PROSITE" id="PS51754">
    <property type="entry name" value="OVATE"/>
    <property type="match status" value="1"/>
</dbReference>